<name>A0A5P8DJV4_9EUKA</name>
<protein>
    <submittedName>
        <fullName evidence="1">Uncharacterized protein</fullName>
    </submittedName>
</protein>
<accession>A0A5P8DJV4</accession>
<gene>
    <name evidence="1" type="primary">orf130</name>
</gene>
<geneLocation type="mitochondrion" evidence="1"/>
<evidence type="ECO:0000313" key="1">
    <source>
        <dbReference type="EMBL" id="QFP99064.1"/>
    </source>
</evidence>
<sequence length="130" mass="14268">MSIYPARNIFQIRSSVPLSILALIGVEYCELPFKISIRILWCIESNAFSTSTLINHFTPDQACLIVLSAVWQLFFGLKPWEFSKKIPSHLLSIAALSIPCTTLSLADATLIGLFPPLGLGINILFAGFGL</sequence>
<dbReference type="AlphaFoldDB" id="A0A5P8DJV4"/>
<reference evidence="1" key="1">
    <citation type="submission" date="2019-06" db="EMBL/GenBank/DDBJ databases">
        <authorList>
            <person name="Wideman J.G."/>
            <person name="Richards T.A."/>
        </authorList>
    </citation>
    <scope>NUCLEOTIDE SEQUENCE</scope>
</reference>
<dbReference type="EMBL" id="MN082144">
    <property type="protein sequence ID" value="QFP99064.1"/>
    <property type="molecule type" value="Genomic_DNA"/>
</dbReference>
<organism evidence="1">
    <name type="scientific">Rhizaria sp</name>
    <dbReference type="NCBI Taxonomy" id="2204297"/>
    <lineage>
        <taxon>Eukaryota</taxon>
        <taxon>Sar</taxon>
        <taxon>Rhizaria</taxon>
    </lineage>
</organism>
<proteinExistence type="predicted"/>
<keyword evidence="1" id="KW-0496">Mitochondrion</keyword>